<dbReference type="InterPro" id="IPR002035">
    <property type="entry name" value="VWF_A"/>
</dbReference>
<dbReference type="Proteomes" id="UP000007015">
    <property type="component" value="Chromosome 5"/>
</dbReference>
<dbReference type="InterPro" id="IPR051266">
    <property type="entry name" value="CLCR"/>
</dbReference>
<reference evidence="3 4" key="1">
    <citation type="journal article" date="2005" name="PLoS Biol.">
        <title>The genomes of Oryza sativa: a history of duplications.</title>
        <authorList>
            <person name="Yu J."/>
            <person name="Wang J."/>
            <person name="Lin W."/>
            <person name="Li S."/>
            <person name="Li H."/>
            <person name="Zhou J."/>
            <person name="Ni P."/>
            <person name="Dong W."/>
            <person name="Hu S."/>
            <person name="Zeng C."/>
            <person name="Zhang J."/>
            <person name="Zhang Y."/>
            <person name="Li R."/>
            <person name="Xu Z."/>
            <person name="Li S."/>
            <person name="Li X."/>
            <person name="Zheng H."/>
            <person name="Cong L."/>
            <person name="Lin L."/>
            <person name="Yin J."/>
            <person name="Geng J."/>
            <person name="Li G."/>
            <person name="Shi J."/>
            <person name="Liu J."/>
            <person name="Lv H."/>
            <person name="Li J."/>
            <person name="Wang J."/>
            <person name="Deng Y."/>
            <person name="Ran L."/>
            <person name="Shi X."/>
            <person name="Wang X."/>
            <person name="Wu Q."/>
            <person name="Li C."/>
            <person name="Ren X."/>
            <person name="Wang J."/>
            <person name="Wang X."/>
            <person name="Li D."/>
            <person name="Liu D."/>
            <person name="Zhang X."/>
            <person name="Ji Z."/>
            <person name="Zhao W."/>
            <person name="Sun Y."/>
            <person name="Zhang Z."/>
            <person name="Bao J."/>
            <person name="Han Y."/>
            <person name="Dong L."/>
            <person name="Ji J."/>
            <person name="Chen P."/>
            <person name="Wu S."/>
            <person name="Liu J."/>
            <person name="Xiao Y."/>
            <person name="Bu D."/>
            <person name="Tan J."/>
            <person name="Yang L."/>
            <person name="Ye C."/>
            <person name="Zhang J."/>
            <person name="Xu J."/>
            <person name="Zhou Y."/>
            <person name="Yu Y."/>
            <person name="Zhang B."/>
            <person name="Zhuang S."/>
            <person name="Wei H."/>
            <person name="Liu B."/>
            <person name="Lei M."/>
            <person name="Yu H."/>
            <person name="Li Y."/>
            <person name="Xu H."/>
            <person name="Wei S."/>
            <person name="He X."/>
            <person name="Fang L."/>
            <person name="Zhang Z."/>
            <person name="Zhang Y."/>
            <person name="Huang X."/>
            <person name="Su Z."/>
            <person name="Tong W."/>
            <person name="Li J."/>
            <person name="Tong Z."/>
            <person name="Li S."/>
            <person name="Ye J."/>
            <person name="Wang L."/>
            <person name="Fang L."/>
            <person name="Lei T."/>
            <person name="Chen C."/>
            <person name="Chen H."/>
            <person name="Xu Z."/>
            <person name="Li H."/>
            <person name="Huang H."/>
            <person name="Zhang F."/>
            <person name="Xu H."/>
            <person name="Li N."/>
            <person name="Zhao C."/>
            <person name="Li S."/>
            <person name="Dong L."/>
            <person name="Huang Y."/>
            <person name="Li L."/>
            <person name="Xi Y."/>
            <person name="Qi Q."/>
            <person name="Li W."/>
            <person name="Zhang B."/>
            <person name="Hu W."/>
            <person name="Zhang Y."/>
            <person name="Tian X."/>
            <person name="Jiao Y."/>
            <person name="Liang X."/>
            <person name="Jin J."/>
            <person name="Gao L."/>
            <person name="Zheng W."/>
            <person name="Hao B."/>
            <person name="Liu S."/>
            <person name="Wang W."/>
            <person name="Yuan L."/>
            <person name="Cao M."/>
            <person name="McDermott J."/>
            <person name="Samudrala R."/>
            <person name="Wang J."/>
            <person name="Wong G.K."/>
            <person name="Yang H."/>
        </authorList>
    </citation>
    <scope>NUCLEOTIDE SEQUENCE [LARGE SCALE GENOMIC DNA]</scope>
    <source>
        <strain evidence="4">cv. 93-11</strain>
    </source>
</reference>
<sequence length="614" mass="66958">MLRSERQENFPVLIQVTAPPVLEGTARAGVDVVAVLDVSGSMEGERLEHVKEAMEIFIGKLGPDDRLSVVSFATSVRRLTELTYMSEQGRAVAKEIVDGLVADGSTNMGAALLEGAMILRDRKGARDESNGRVGCMMFLSDGTNDEIYKEDISGEFPAHTFGLGSDHNPNVMRHIADETSATYSFVNRNIADIKGAFDLFISGLTSVVATAVRVTVRAHAGAAVSSIRSGGYAHRVAADRLSGAIDIHDMYAGERKCFVVYLTVAEGRGGRKKRLLTVGGSYRRSSDVMSSQLMLRDVEVSVVRPRWWCSAAGLAIHGEVAAELARIKLEDGVAAIADHPTGAGLQEVWSGVMASAAGVPEATMSQLRDDVGEMMKGIEDPDEHKKLGLPYMLSWLTCHRWQRATTKNSPSNTDSFQRLPVGATPTTPWTPWWKTMTTTRWSRYALMCGGFLLAAAFLYFAVAGVVLVLGPSLPAMNHRNGNGNATMDITRQAGWAKMEHDLEAAITTAKSDGETGSLFRRAAAAASSEWSIDGEIDRYLYMAIVHATVLRSQRRGSTGVISEKVVRREVERYLRRMPKAMEVVEIPSFEGTTVEQTKNGMNRYLYSVIPPFPN</sequence>
<feature type="transmembrane region" description="Helical" evidence="1">
    <location>
        <begin position="444"/>
        <end position="469"/>
    </location>
</feature>
<feature type="domain" description="VWFA" evidence="2">
    <location>
        <begin position="31"/>
        <end position="204"/>
    </location>
</feature>
<dbReference type="InterPro" id="IPR032838">
    <property type="entry name" value="Vwaint_dom"/>
</dbReference>
<gene>
    <name evidence="3" type="ORF">OsI_18329</name>
</gene>
<proteinExistence type="predicted"/>
<protein>
    <recommendedName>
        <fullName evidence="2">VWFA domain-containing protein</fullName>
    </recommendedName>
</protein>
<dbReference type="PROSITE" id="PS50234">
    <property type="entry name" value="VWFA"/>
    <property type="match status" value="1"/>
</dbReference>
<evidence type="ECO:0000259" key="2">
    <source>
        <dbReference type="PROSITE" id="PS50234"/>
    </source>
</evidence>
<dbReference type="Pfam" id="PF00092">
    <property type="entry name" value="VWA"/>
    <property type="match status" value="1"/>
</dbReference>
<keyword evidence="1" id="KW-0472">Membrane</keyword>
<organism evidence="3 4">
    <name type="scientific">Oryza sativa subsp. indica</name>
    <name type="common">Rice</name>
    <dbReference type="NCBI Taxonomy" id="39946"/>
    <lineage>
        <taxon>Eukaryota</taxon>
        <taxon>Viridiplantae</taxon>
        <taxon>Streptophyta</taxon>
        <taxon>Embryophyta</taxon>
        <taxon>Tracheophyta</taxon>
        <taxon>Spermatophyta</taxon>
        <taxon>Magnoliopsida</taxon>
        <taxon>Liliopsida</taxon>
        <taxon>Poales</taxon>
        <taxon>Poaceae</taxon>
        <taxon>BOP clade</taxon>
        <taxon>Oryzoideae</taxon>
        <taxon>Oryzeae</taxon>
        <taxon>Oryzinae</taxon>
        <taxon>Oryza</taxon>
        <taxon>Oryza sativa</taxon>
    </lineage>
</organism>
<evidence type="ECO:0000313" key="3">
    <source>
        <dbReference type="EMBL" id="EEC78462.1"/>
    </source>
</evidence>
<dbReference type="SUPFAM" id="SSF53300">
    <property type="entry name" value="vWA-like"/>
    <property type="match status" value="1"/>
</dbReference>
<dbReference type="SMART" id="SM00327">
    <property type="entry name" value="VWA"/>
    <property type="match status" value="1"/>
</dbReference>
<dbReference type="EMBL" id="CM000130">
    <property type="protein sequence ID" value="EEC78462.1"/>
    <property type="molecule type" value="Genomic_DNA"/>
</dbReference>
<dbReference type="Gene3D" id="3.40.50.410">
    <property type="entry name" value="von Willebrand factor, type A domain"/>
    <property type="match status" value="1"/>
</dbReference>
<keyword evidence="4" id="KW-1185">Reference proteome</keyword>
<dbReference type="InterPro" id="IPR036465">
    <property type="entry name" value="vWFA_dom_sf"/>
</dbReference>
<dbReference type="PANTHER" id="PTHR10579:SF57">
    <property type="entry name" value="OS11G0687100 PROTEIN"/>
    <property type="match status" value="1"/>
</dbReference>
<evidence type="ECO:0000256" key="1">
    <source>
        <dbReference type="SAM" id="Phobius"/>
    </source>
</evidence>
<dbReference type="OMA" id="FGMGEQH"/>
<dbReference type="Pfam" id="PF14624">
    <property type="entry name" value="Vwaint"/>
    <property type="match status" value="1"/>
</dbReference>
<dbReference type="AlphaFoldDB" id="B8AXM1"/>
<accession>B8AXM1</accession>
<dbReference type="HOGENOM" id="CLU_541202_0_0_1"/>
<keyword evidence="1" id="KW-0812">Transmembrane</keyword>
<dbReference type="STRING" id="39946.B8AXM1"/>
<keyword evidence="1" id="KW-1133">Transmembrane helix</keyword>
<evidence type="ECO:0000313" key="4">
    <source>
        <dbReference type="Proteomes" id="UP000007015"/>
    </source>
</evidence>
<dbReference type="PANTHER" id="PTHR10579">
    <property type="entry name" value="CALCIUM-ACTIVATED CHLORIDE CHANNEL REGULATOR"/>
    <property type="match status" value="1"/>
</dbReference>
<name>B8AXM1_ORYSI</name>
<dbReference type="Gramene" id="BGIOSGA018870-TA">
    <property type="protein sequence ID" value="BGIOSGA018870-PA"/>
    <property type="gene ID" value="BGIOSGA018870"/>
</dbReference>